<accession>A0ABX8MGZ7</accession>
<dbReference type="InterPro" id="IPR045851">
    <property type="entry name" value="AMP-bd_C_sf"/>
</dbReference>
<dbReference type="InterPro" id="IPR036736">
    <property type="entry name" value="ACP-like_sf"/>
</dbReference>
<keyword evidence="1" id="KW-0596">Phosphopantetheine</keyword>
<dbReference type="InterPro" id="IPR009081">
    <property type="entry name" value="PP-bd_ACP"/>
</dbReference>
<dbReference type="Pfam" id="PF00501">
    <property type="entry name" value="AMP-binding"/>
    <property type="match status" value="1"/>
</dbReference>
<dbReference type="CDD" id="cd05930">
    <property type="entry name" value="A_NRPS"/>
    <property type="match status" value="1"/>
</dbReference>
<dbReference type="SUPFAM" id="SSF47336">
    <property type="entry name" value="ACP-like"/>
    <property type="match status" value="1"/>
</dbReference>
<dbReference type="Gene3D" id="1.10.1200.10">
    <property type="entry name" value="ACP-like"/>
    <property type="match status" value="1"/>
</dbReference>
<sequence length="1011" mass="113377">MEKAKGITIVDMFESQAKLRSSKTALLHRSDSITYGLLNEKINQLARHLIERGVESGDIVAVCVEQSISRVVFMMAIVKVGAVYLPLDPDYPTARFDFILEDTQTELVITSKAYEHKFSEFRGALIIPDSDQEKALVEKQSSDNVLKEIPLSSLMYVIYTSGSTGVPKGVAVQHSAIASFIENVQPVLNVSSENTAIQILSYTFDASFVDTWMPLLIGATLYLYPDNKLLGEALLNYIRENRIDTIPMITPTILATFPTGQPIGELKSIVVGGEACADNVFLYWADRLQMYNLYGPTEATVAVTCHKYVAGQSVKNIGSPLAGVDFYVLDEELKPSPLGGAGELFIGGAQLAQGYLNRPELTKEKFVYIDVADPKTGKLESKRLYRTGDIVMLLPNGNIEYIGRNDTQLKVRGFRIESGEIENSINRIKNIRESAVVIVSKELGQPVLAAFVTLSNYHAKDEVKIKAEIRKALQNTLPSYMVPDKIFILDYFPQTVSGKIDRKALQSLMKEEELSLDDIVEGDIEGTLVAIWKHVLQADDIKAQDNVLEVGGNSVAIVRVFTSLPESIRNKLTLVDLYTYPCIEQLAREIKLRENKRPLTFEEKMHESKKTLLGDIKLAADYEFPSDIDPGVLANPENILLTGATGFVGVHLLLELLDKTSAKIYCLVRAESAKHAIERIKFTLRKYRLSWPEEQSSRILPILGDFTRPQLGMSDSDFDDTSKNIQIVYHTGGNVNYVKPYAEMKAVNVNGIQEIIRFATTSKLKYLVACSTIAVFSWGYLTTGKTWMCEDDDIHQNLSVVCRDTNYVRSKWVMENILEEAKKKGLPVIGIRLGFVMCQNDSGATEMNQWWGSFVRCCVALGTYPMIMGLKDQLVTVDFVAKAIVHISQNKEAPGKFFHLVPEPVHDISVPEFFEKLNEYFGIKLRPIHYREWLSKWKDNEHSPLYSLLSLFTEEIVPGKSLVESYEMTYYFDRKNTSEFLKGSGIETPPIDKSLLSRYLGFMGISAHSPQ</sequence>
<dbReference type="InterPro" id="IPR042099">
    <property type="entry name" value="ANL_N_sf"/>
</dbReference>
<dbReference type="EMBL" id="CP077074">
    <property type="protein sequence ID" value="QXH37868.1"/>
    <property type="molecule type" value="Genomic_DNA"/>
</dbReference>
<evidence type="ECO:0000313" key="4">
    <source>
        <dbReference type="EMBL" id="QXH37868.1"/>
    </source>
</evidence>
<dbReference type="InterPro" id="IPR000873">
    <property type="entry name" value="AMP-dep_synth/lig_dom"/>
</dbReference>
<dbReference type="PANTHER" id="PTHR44845">
    <property type="entry name" value="CARRIER DOMAIN-CONTAINING PROTEIN"/>
    <property type="match status" value="1"/>
</dbReference>
<keyword evidence="2" id="KW-0597">Phosphoprotein</keyword>
<evidence type="ECO:0000256" key="2">
    <source>
        <dbReference type="ARBA" id="ARBA00022553"/>
    </source>
</evidence>
<dbReference type="Gene3D" id="3.30.300.30">
    <property type="match status" value="1"/>
</dbReference>
<evidence type="ECO:0000313" key="5">
    <source>
        <dbReference type="Proteomes" id="UP000693952"/>
    </source>
</evidence>
<reference evidence="4" key="1">
    <citation type="submission" date="2021-06" db="EMBL/GenBank/DDBJ databases">
        <title>Updating the genus Pseudomonas: Description of 43 new species and partition of the Pseudomonas putida group.</title>
        <authorList>
            <person name="Girard L."/>
            <person name="Lood C."/>
            <person name="Vandamme P."/>
            <person name="Rokni-Zadeh H."/>
            <person name="van Noort V."/>
            <person name="Hofte M."/>
            <person name="Lavigne R."/>
            <person name="De Mot R."/>
        </authorList>
    </citation>
    <scope>NUCLEOTIDE SEQUENCE</scope>
    <source>
        <strain evidence="4">CMR12a</strain>
    </source>
</reference>
<dbReference type="Proteomes" id="UP000693952">
    <property type="component" value="Chromosome"/>
</dbReference>
<dbReference type="NCBIfam" id="TIGR01733">
    <property type="entry name" value="AA-adenyl-dom"/>
    <property type="match status" value="1"/>
</dbReference>
<feature type="domain" description="Carrier" evidence="3">
    <location>
        <begin position="519"/>
        <end position="594"/>
    </location>
</feature>
<protein>
    <submittedName>
        <fullName evidence="4">Amino acid adenylation domain-containing protein</fullName>
    </submittedName>
</protein>
<dbReference type="InterPro" id="IPR013120">
    <property type="entry name" value="FAR_NAD-bd"/>
</dbReference>
<evidence type="ECO:0000256" key="1">
    <source>
        <dbReference type="ARBA" id="ARBA00022450"/>
    </source>
</evidence>
<evidence type="ECO:0000259" key="3">
    <source>
        <dbReference type="PROSITE" id="PS50075"/>
    </source>
</evidence>
<organism evidence="4 5">
    <name type="scientific">Pseudomonas sessilinigenes</name>
    <dbReference type="NCBI Taxonomy" id="658629"/>
    <lineage>
        <taxon>Bacteria</taxon>
        <taxon>Pseudomonadati</taxon>
        <taxon>Pseudomonadota</taxon>
        <taxon>Gammaproteobacteria</taxon>
        <taxon>Pseudomonadales</taxon>
        <taxon>Pseudomonadaceae</taxon>
        <taxon>Pseudomonas</taxon>
    </lineage>
</organism>
<dbReference type="PROSITE" id="PS50075">
    <property type="entry name" value="CARRIER"/>
    <property type="match status" value="1"/>
</dbReference>
<dbReference type="PROSITE" id="PS00455">
    <property type="entry name" value="AMP_BINDING"/>
    <property type="match status" value="1"/>
</dbReference>
<dbReference type="Pfam" id="PF13193">
    <property type="entry name" value="AMP-binding_C"/>
    <property type="match status" value="1"/>
</dbReference>
<dbReference type="SUPFAM" id="SSF51735">
    <property type="entry name" value="NAD(P)-binding Rossmann-fold domains"/>
    <property type="match status" value="1"/>
</dbReference>
<gene>
    <name evidence="4" type="ORF">KSS89_16370</name>
</gene>
<name>A0ABX8MGZ7_9PSED</name>
<dbReference type="Pfam" id="PF00550">
    <property type="entry name" value="PP-binding"/>
    <property type="match status" value="1"/>
</dbReference>
<dbReference type="RefSeq" id="WP_124346898.1">
    <property type="nucleotide sequence ID" value="NZ_CP027706.1"/>
</dbReference>
<proteinExistence type="predicted"/>
<dbReference type="Gene3D" id="3.40.50.12780">
    <property type="entry name" value="N-terminal domain of ligase-like"/>
    <property type="match status" value="1"/>
</dbReference>
<dbReference type="InterPro" id="IPR010071">
    <property type="entry name" value="AA_adenyl_dom"/>
</dbReference>
<dbReference type="InterPro" id="IPR010080">
    <property type="entry name" value="Thioester_reductase-like_dom"/>
</dbReference>
<dbReference type="NCBIfam" id="TIGR01746">
    <property type="entry name" value="Thioester-redct"/>
    <property type="match status" value="1"/>
</dbReference>
<dbReference type="PANTHER" id="PTHR44845:SF6">
    <property type="entry name" value="BETA-ALANINE-ACTIVATING ENZYME"/>
    <property type="match status" value="1"/>
</dbReference>
<dbReference type="InterPro" id="IPR020845">
    <property type="entry name" value="AMP-binding_CS"/>
</dbReference>
<dbReference type="InterPro" id="IPR025110">
    <property type="entry name" value="AMP-bd_C"/>
</dbReference>
<dbReference type="InterPro" id="IPR036291">
    <property type="entry name" value="NAD(P)-bd_dom_sf"/>
</dbReference>
<keyword evidence="5" id="KW-1185">Reference proteome</keyword>
<dbReference type="Gene3D" id="3.40.50.720">
    <property type="entry name" value="NAD(P)-binding Rossmann-like Domain"/>
    <property type="match status" value="1"/>
</dbReference>
<dbReference type="SUPFAM" id="SSF56801">
    <property type="entry name" value="Acetyl-CoA synthetase-like"/>
    <property type="match status" value="1"/>
</dbReference>
<dbReference type="Pfam" id="PF07993">
    <property type="entry name" value="NAD_binding_4"/>
    <property type="match status" value="1"/>
</dbReference>
<dbReference type="CDD" id="cd05235">
    <property type="entry name" value="SDR_e1"/>
    <property type="match status" value="1"/>
</dbReference>